<organism evidence="2 3">
    <name type="scientific">Pseudoalteromonas rubra</name>
    <dbReference type="NCBI Taxonomy" id="43658"/>
    <lineage>
        <taxon>Bacteria</taxon>
        <taxon>Pseudomonadati</taxon>
        <taxon>Pseudomonadota</taxon>
        <taxon>Gammaproteobacteria</taxon>
        <taxon>Alteromonadales</taxon>
        <taxon>Pseudoalteromonadaceae</taxon>
        <taxon>Pseudoalteromonas</taxon>
    </lineage>
</organism>
<accession>A0A7S8BNF8</accession>
<dbReference type="RefSeq" id="WP_138539149.1">
    <property type="nucleotide sequence ID" value="NZ_CP045430.1"/>
</dbReference>
<proteinExistence type="predicted"/>
<dbReference type="Proteomes" id="UP000305729">
    <property type="component" value="Chromosome 2"/>
</dbReference>
<protein>
    <submittedName>
        <fullName evidence="2">Uncharacterized protein</fullName>
    </submittedName>
</protein>
<reference evidence="2 3" key="1">
    <citation type="submission" date="2019-10" db="EMBL/GenBank/DDBJ databases">
        <title>Pseudoalteromonas rubra S4059.</title>
        <authorList>
            <person name="Paulsen S."/>
            <person name="Wang X."/>
        </authorList>
    </citation>
    <scope>NUCLEOTIDE SEQUENCE [LARGE SCALE GENOMIC DNA]</scope>
    <source>
        <strain evidence="2 3">S4059</strain>
    </source>
</reference>
<evidence type="ECO:0000256" key="1">
    <source>
        <dbReference type="SAM" id="SignalP"/>
    </source>
</evidence>
<keyword evidence="1" id="KW-0732">Signal</keyword>
<dbReference type="AlphaFoldDB" id="A0A7S8BNF8"/>
<name>A0A7S8BNF8_9GAMM</name>
<feature type="chain" id="PRO_5031059293" evidence="1">
    <location>
        <begin position="18"/>
        <end position="221"/>
    </location>
</feature>
<evidence type="ECO:0000313" key="2">
    <source>
        <dbReference type="EMBL" id="QPB85626.1"/>
    </source>
</evidence>
<feature type="signal peptide" evidence="1">
    <location>
        <begin position="1"/>
        <end position="17"/>
    </location>
</feature>
<sequence length="221" mass="24706">MKHLIWFFLVLSMSVFAQENVTLSGCRDAYIKEVIPGTVNNLKGDRCDLGGVDNLHIVVFGGYSYMSADDLIALILNSNTFIEGELSLSDRLVAEVTKVWVKLGLSTTHFDIFIPLFSSLFYGDSVSVKVLAQPQPKCTFFELTHEYGLVQLLGIKNVSATNILNGTVYQYYLAYIDLENEQQLKLSNTELLLESYCALEFETEGVREALMPPSPIKLKEG</sequence>
<evidence type="ECO:0000313" key="3">
    <source>
        <dbReference type="Proteomes" id="UP000305729"/>
    </source>
</evidence>
<dbReference type="EMBL" id="CP045430">
    <property type="protein sequence ID" value="QPB85626.1"/>
    <property type="molecule type" value="Genomic_DNA"/>
</dbReference>
<gene>
    <name evidence="2" type="ORF">CWC22_021695</name>
</gene>